<dbReference type="SUPFAM" id="SSF53187">
    <property type="entry name" value="Zn-dependent exopeptidases"/>
    <property type="match status" value="1"/>
</dbReference>
<comment type="similarity">
    <text evidence="8">Belongs to the peptidase M28 family. M28E subfamily.</text>
</comment>
<keyword evidence="12" id="KW-1185">Reference proteome</keyword>
<dbReference type="Proteomes" id="UP001050691">
    <property type="component" value="Unassembled WGS sequence"/>
</dbReference>
<keyword evidence="6 9" id="KW-0378">Hydrolase</keyword>
<accession>A0AAV5A444</accession>
<comment type="cofactor">
    <cofactor evidence="1">
        <name>Zn(2+)</name>
        <dbReference type="ChEBI" id="CHEBI:29105"/>
    </cofactor>
</comment>
<dbReference type="EMBL" id="BPWL01000002">
    <property type="protein sequence ID" value="GJJ07371.1"/>
    <property type="molecule type" value="Genomic_DNA"/>
</dbReference>
<gene>
    <name evidence="11" type="ORF">Clacol_001573</name>
</gene>
<evidence type="ECO:0000313" key="11">
    <source>
        <dbReference type="EMBL" id="GJJ07371.1"/>
    </source>
</evidence>
<dbReference type="GO" id="GO:0006508">
    <property type="term" value="P:proteolysis"/>
    <property type="evidence" value="ECO:0007669"/>
    <property type="project" value="UniProtKB-KW"/>
</dbReference>
<evidence type="ECO:0000256" key="3">
    <source>
        <dbReference type="ARBA" id="ARBA00022670"/>
    </source>
</evidence>
<keyword evidence="5 9" id="KW-0732">Signal</keyword>
<sequence>MKFSSLLVLFPFVLRVFAGPTGQIVLQDTAFDVAQIPAEYALNEQRLLEFEDGSKVWMTELEKLKLKAGGARFFDITDTQDLGFRRIYSSPPSITSFKYNETVSQVIKTLSTEGPKANLKEFSAFYNRYYRSSTGRDSQKWLLGRINEITNEFAASDIRELISIKEFSHPWAQSSIIVRIEGDSASDEVVILGAHQDSTALLSFLAAPGADDDGSGTVTILEAYRALIANNVKPNKTVEFHWYSAEEGGLLGSQAIAQQYSRDSANVVAMIQMDMTAWVKKGTKEVIVIYIWFHEFLYNRLTQTLRGLVKAYTDLPYADTQCGYGCSDHESTFEDMNPNIHSGRDTIDVSPEFSFEHMLEFSKLAFCATVLSASVYRVTGLRASSFKQAIRIASLLYMDHRRRREQADRAHEIQIKSGTYSHALELTLFLIGTIFGLMVGADTALLRYELDQRIVDDRLRREARIELSRQGKIGTEPEIARWIAQKEEAEIFKRRKEKDTID</sequence>
<keyword evidence="4 9" id="KW-0479">Metal-binding</keyword>
<dbReference type="AlphaFoldDB" id="A0AAV5A444"/>
<dbReference type="GO" id="GO:0046872">
    <property type="term" value="F:metal ion binding"/>
    <property type="evidence" value="ECO:0007669"/>
    <property type="project" value="UniProtKB-KW"/>
</dbReference>
<proteinExistence type="inferred from homology"/>
<keyword evidence="7 9" id="KW-0862">Zinc</keyword>
<dbReference type="EC" id="3.4.-.-" evidence="9"/>
<keyword evidence="3 9" id="KW-0645">Protease</keyword>
<feature type="domain" description="Peptidase M28" evidence="10">
    <location>
        <begin position="176"/>
        <end position="333"/>
    </location>
</feature>
<dbReference type="GO" id="GO:0004177">
    <property type="term" value="F:aminopeptidase activity"/>
    <property type="evidence" value="ECO:0007669"/>
    <property type="project" value="UniProtKB-KW"/>
</dbReference>
<organism evidence="11 12">
    <name type="scientific">Clathrus columnatus</name>
    <dbReference type="NCBI Taxonomy" id="1419009"/>
    <lineage>
        <taxon>Eukaryota</taxon>
        <taxon>Fungi</taxon>
        <taxon>Dikarya</taxon>
        <taxon>Basidiomycota</taxon>
        <taxon>Agaricomycotina</taxon>
        <taxon>Agaricomycetes</taxon>
        <taxon>Phallomycetidae</taxon>
        <taxon>Phallales</taxon>
        <taxon>Clathraceae</taxon>
        <taxon>Clathrus</taxon>
    </lineage>
</organism>
<evidence type="ECO:0000256" key="2">
    <source>
        <dbReference type="ARBA" id="ARBA00022438"/>
    </source>
</evidence>
<evidence type="ECO:0000256" key="7">
    <source>
        <dbReference type="ARBA" id="ARBA00022833"/>
    </source>
</evidence>
<dbReference type="InterPro" id="IPR045175">
    <property type="entry name" value="M28_fam"/>
</dbReference>
<feature type="signal peptide" evidence="9">
    <location>
        <begin position="1"/>
        <end position="18"/>
    </location>
</feature>
<dbReference type="Gene3D" id="3.40.630.10">
    <property type="entry name" value="Zn peptidases"/>
    <property type="match status" value="1"/>
</dbReference>
<evidence type="ECO:0000256" key="1">
    <source>
        <dbReference type="ARBA" id="ARBA00001947"/>
    </source>
</evidence>
<dbReference type="Pfam" id="PF04389">
    <property type="entry name" value="Peptidase_M28"/>
    <property type="match status" value="1"/>
</dbReference>
<evidence type="ECO:0000256" key="8">
    <source>
        <dbReference type="ARBA" id="ARBA00043962"/>
    </source>
</evidence>
<evidence type="ECO:0000313" key="12">
    <source>
        <dbReference type="Proteomes" id="UP001050691"/>
    </source>
</evidence>
<dbReference type="GO" id="GO:0008235">
    <property type="term" value="F:metalloexopeptidase activity"/>
    <property type="evidence" value="ECO:0007669"/>
    <property type="project" value="InterPro"/>
</dbReference>
<evidence type="ECO:0000256" key="5">
    <source>
        <dbReference type="ARBA" id="ARBA00022729"/>
    </source>
</evidence>
<feature type="chain" id="PRO_5043091811" description="Peptide hydrolase" evidence="9">
    <location>
        <begin position="19"/>
        <end position="502"/>
    </location>
</feature>
<dbReference type="InterPro" id="IPR007484">
    <property type="entry name" value="Peptidase_M28"/>
</dbReference>
<comment type="caution">
    <text evidence="11">The sequence shown here is derived from an EMBL/GenBank/DDBJ whole genome shotgun (WGS) entry which is preliminary data.</text>
</comment>
<protein>
    <recommendedName>
        <fullName evidence="9">Peptide hydrolase</fullName>
        <ecNumber evidence="9">3.4.-.-</ecNumber>
    </recommendedName>
</protein>
<dbReference type="PANTHER" id="PTHR12147:SF56">
    <property type="entry name" value="AMINOPEPTIDASE YDR415C-RELATED"/>
    <property type="match status" value="1"/>
</dbReference>
<reference evidence="11" key="1">
    <citation type="submission" date="2021-10" db="EMBL/GenBank/DDBJ databases">
        <title>De novo Genome Assembly of Clathrus columnatus (Basidiomycota, Fungi) Using Illumina and Nanopore Sequence Data.</title>
        <authorList>
            <person name="Ogiso-Tanaka E."/>
            <person name="Itagaki H."/>
            <person name="Hosoya T."/>
            <person name="Hosaka K."/>
        </authorList>
    </citation>
    <scope>NUCLEOTIDE SEQUENCE</scope>
    <source>
        <strain evidence="11">MO-923</strain>
    </source>
</reference>
<evidence type="ECO:0000256" key="4">
    <source>
        <dbReference type="ARBA" id="ARBA00022723"/>
    </source>
</evidence>
<name>A0AAV5A444_9AGAM</name>
<evidence type="ECO:0000259" key="10">
    <source>
        <dbReference type="Pfam" id="PF04389"/>
    </source>
</evidence>
<evidence type="ECO:0000256" key="9">
    <source>
        <dbReference type="RuleBase" id="RU361240"/>
    </source>
</evidence>
<evidence type="ECO:0000256" key="6">
    <source>
        <dbReference type="ARBA" id="ARBA00022801"/>
    </source>
</evidence>
<dbReference type="PANTHER" id="PTHR12147">
    <property type="entry name" value="METALLOPEPTIDASE M28 FAMILY MEMBER"/>
    <property type="match status" value="1"/>
</dbReference>
<keyword evidence="2" id="KW-0031">Aminopeptidase</keyword>